<organism evidence="1 2">
    <name type="scientific">Acinetobacter indicus</name>
    <dbReference type="NCBI Taxonomy" id="756892"/>
    <lineage>
        <taxon>Bacteria</taxon>
        <taxon>Pseudomonadati</taxon>
        <taxon>Pseudomonadota</taxon>
        <taxon>Gammaproteobacteria</taxon>
        <taxon>Moraxellales</taxon>
        <taxon>Moraxellaceae</taxon>
        <taxon>Acinetobacter</taxon>
    </lineage>
</organism>
<dbReference type="AlphaFoldDB" id="A0A6C0Y7H3"/>
<gene>
    <name evidence="1" type="ORF">FSC09_17155</name>
</gene>
<reference evidence="1 2" key="1">
    <citation type="submission" date="2019-09" db="EMBL/GenBank/DDBJ databases">
        <title>Non-baumannii Acinetobacter spp. carrying blaNDM-1 isolated in China.</title>
        <authorList>
            <person name="Cui C."/>
            <person name="Chen C."/>
            <person name="Sun J."/>
            <person name="Liu Y."/>
        </authorList>
    </citation>
    <scope>NUCLEOTIDE SEQUENCE [LARGE SCALE GENOMIC DNA]</scope>
    <source>
        <strain evidence="1 2">B18</strain>
        <plasmid evidence="2">pb18-3</plasmid>
    </source>
</reference>
<dbReference type="RefSeq" id="WP_163146645.1">
    <property type="nucleotide sequence ID" value="NZ_CP044458.1"/>
</dbReference>
<geneLocation type="plasmid" evidence="2">
    <name>pb18-3</name>
</geneLocation>
<accession>A0A6C0Y7H3</accession>
<evidence type="ECO:0000313" key="1">
    <source>
        <dbReference type="EMBL" id="QIC72086.1"/>
    </source>
</evidence>
<name>A0A6C0Y7H3_9GAMM</name>
<dbReference type="Proteomes" id="UP000503440">
    <property type="component" value="Plasmid pB18-3"/>
</dbReference>
<proteinExistence type="predicted"/>
<evidence type="ECO:0000313" key="2">
    <source>
        <dbReference type="Proteomes" id="UP000503440"/>
    </source>
</evidence>
<dbReference type="EMBL" id="CP044458">
    <property type="protein sequence ID" value="QIC72086.1"/>
    <property type="molecule type" value="Genomic_DNA"/>
</dbReference>
<keyword evidence="1" id="KW-0614">Plasmid</keyword>
<protein>
    <submittedName>
        <fullName evidence="1">Uncharacterized protein</fullName>
    </submittedName>
</protein>
<sequence length="109" mass="12251">MDIKQLQEFQKTARYKTLVAQGANCFISVRDAHGPLAQRILQELPIEEFFDGITKVDDADNAADGISSEDLMHFTVSVESMLKHFTDNIRPLAKVLIASLFGLLMQRLN</sequence>